<accession>A0A2H4S9F8</accession>
<proteinExistence type="predicted"/>
<name>A0A2H4S9F8_CORMI</name>
<reference evidence="1 2" key="1">
    <citation type="journal article" date="2017" name="BMC Genomics">
        <title>Chromosome level assembly and secondary metabolite potential of the parasitic fungus Cordyceps militaris.</title>
        <authorList>
            <person name="Kramer G.J."/>
            <person name="Nodwell J.R."/>
        </authorList>
    </citation>
    <scope>NUCLEOTIDE SEQUENCE [LARGE SCALE GENOMIC DNA]</scope>
    <source>
        <strain evidence="1 2">ATCC 34164</strain>
    </source>
</reference>
<dbReference type="VEuPathDB" id="FungiDB:A9K55_002936"/>
<dbReference type="AlphaFoldDB" id="A0A2H4S9F8"/>
<evidence type="ECO:0000313" key="1">
    <source>
        <dbReference type="EMBL" id="ATY59732.1"/>
    </source>
</evidence>
<sequence>MTTATDFDRDGITILNVFHTVVHVDYFGQGITIDVEPRFEVPPRGPYRRLRRKLIDAVQRFEAHSQVRRNREAVRQIRRELRHHLAPLLRTFADRGREPTHDRSGRVGLDSCVYKGVCAFELAQSAEHTPYLAEIASPAEPAAGGRPRHQIVLNRDLPTWTSDEVDIAVTAVSLTTVQGTVVLPHEDLEYTCLASRDVSVPGLRAAELTPTLSGLAAATALLTSLPRARRADLYVPRLMGYVYHEAVAARPGQSATYVVGGALLELVYRPRCWAALRRLDLRPPRDRQRRWATRIRDTLTLMHEYGMAWGGAVGVPEGGRGHRLVESVDIDGHRRPWLLRNFGPATSGQEAMQSDMAAVREMMAMSGDHRSV</sequence>
<gene>
    <name evidence="1" type="ORF">A9K55_002936</name>
</gene>
<protein>
    <submittedName>
        <fullName evidence="1">Uncharacterized protein</fullName>
    </submittedName>
</protein>
<dbReference type="EMBL" id="CP023322">
    <property type="protein sequence ID" value="ATY59732.1"/>
    <property type="molecule type" value="Genomic_DNA"/>
</dbReference>
<dbReference type="Proteomes" id="UP000323067">
    <property type="component" value="Chromosome iv"/>
</dbReference>
<organism evidence="1 2">
    <name type="scientific">Cordyceps militaris</name>
    <name type="common">Caterpillar fungus</name>
    <name type="synonym">Clavaria militaris</name>
    <dbReference type="NCBI Taxonomy" id="73501"/>
    <lineage>
        <taxon>Eukaryota</taxon>
        <taxon>Fungi</taxon>
        <taxon>Dikarya</taxon>
        <taxon>Ascomycota</taxon>
        <taxon>Pezizomycotina</taxon>
        <taxon>Sordariomycetes</taxon>
        <taxon>Hypocreomycetidae</taxon>
        <taxon>Hypocreales</taxon>
        <taxon>Cordycipitaceae</taxon>
        <taxon>Cordyceps</taxon>
    </lineage>
</organism>
<evidence type="ECO:0000313" key="2">
    <source>
        <dbReference type="Proteomes" id="UP000323067"/>
    </source>
</evidence>